<dbReference type="Proteomes" id="UP000095285">
    <property type="component" value="Unassembled WGS sequence"/>
</dbReference>
<evidence type="ECO:0000313" key="1">
    <source>
        <dbReference type="Proteomes" id="UP000095285"/>
    </source>
</evidence>
<keyword evidence="1" id="KW-1185">Reference proteome</keyword>
<organism evidence="1 2">
    <name type="scientific">Loa loa</name>
    <name type="common">Eye worm</name>
    <name type="synonym">Filaria loa</name>
    <dbReference type="NCBI Taxonomy" id="7209"/>
    <lineage>
        <taxon>Eukaryota</taxon>
        <taxon>Metazoa</taxon>
        <taxon>Ecdysozoa</taxon>
        <taxon>Nematoda</taxon>
        <taxon>Chromadorea</taxon>
        <taxon>Rhabditida</taxon>
        <taxon>Spirurina</taxon>
        <taxon>Spiruromorpha</taxon>
        <taxon>Filarioidea</taxon>
        <taxon>Onchocercidae</taxon>
        <taxon>Loa</taxon>
    </lineage>
</organism>
<dbReference type="WBParaSite" id="EN70_6325">
    <property type="protein sequence ID" value="EN70_6325"/>
    <property type="gene ID" value="EN70_6325"/>
</dbReference>
<reference evidence="1" key="1">
    <citation type="submission" date="2012-04" db="EMBL/GenBank/DDBJ databases">
        <title>The Genome Sequence of Loa loa.</title>
        <authorList>
            <consortium name="The Broad Institute Genome Sequencing Platform"/>
            <consortium name="Broad Institute Genome Sequencing Center for Infectious Disease"/>
            <person name="Nutman T.B."/>
            <person name="Fink D.L."/>
            <person name="Russ C."/>
            <person name="Young S."/>
            <person name="Zeng Q."/>
            <person name="Gargeya S."/>
            <person name="Alvarado L."/>
            <person name="Berlin A."/>
            <person name="Chapman S.B."/>
            <person name="Chen Z."/>
            <person name="Freedman E."/>
            <person name="Gellesch M."/>
            <person name="Goldberg J."/>
            <person name="Griggs A."/>
            <person name="Gujja S."/>
            <person name="Heilman E.R."/>
            <person name="Heiman D."/>
            <person name="Howarth C."/>
            <person name="Mehta T."/>
            <person name="Neiman D."/>
            <person name="Pearson M."/>
            <person name="Roberts A."/>
            <person name="Saif S."/>
            <person name="Shea T."/>
            <person name="Shenoy N."/>
            <person name="Sisk P."/>
            <person name="Stolte C."/>
            <person name="Sykes S."/>
            <person name="White J."/>
            <person name="Yandava C."/>
            <person name="Haas B."/>
            <person name="Henn M.R."/>
            <person name="Nusbaum C."/>
            <person name="Birren B."/>
        </authorList>
    </citation>
    <scope>NUCLEOTIDE SEQUENCE [LARGE SCALE GENOMIC DNA]</scope>
</reference>
<reference evidence="2" key="2">
    <citation type="submission" date="2016-11" db="UniProtKB">
        <authorList>
            <consortium name="WormBaseParasite"/>
        </authorList>
    </citation>
    <scope>IDENTIFICATION</scope>
</reference>
<dbReference type="AlphaFoldDB" id="A0A1I7VU79"/>
<protein>
    <submittedName>
        <fullName evidence="2">Uncharacterized protein</fullName>
    </submittedName>
</protein>
<name>A0A1I7VU79_LOALO</name>
<sequence>RLTSCFAKAVELLRLGVSLKKTEVLYQPPPQDNHFHPPITIGESELESVQLFSYLYSITSSDIKIDKEIDSRLTNVGKTVIIVS</sequence>
<evidence type="ECO:0000313" key="2">
    <source>
        <dbReference type="WBParaSite" id="EN70_6325"/>
    </source>
</evidence>
<proteinExistence type="predicted"/>
<accession>A0A1I7VU79</accession>